<feature type="region of interest" description="Disordered" evidence="2">
    <location>
        <begin position="1287"/>
        <end position="1320"/>
    </location>
</feature>
<name>A0A1V8SEH5_9PEZI</name>
<organism evidence="5 6">
    <name type="scientific">Cryoendolithus antarcticus</name>
    <dbReference type="NCBI Taxonomy" id="1507870"/>
    <lineage>
        <taxon>Eukaryota</taxon>
        <taxon>Fungi</taxon>
        <taxon>Dikarya</taxon>
        <taxon>Ascomycota</taxon>
        <taxon>Pezizomycotina</taxon>
        <taxon>Dothideomycetes</taxon>
        <taxon>Dothideomycetidae</taxon>
        <taxon>Cladosporiales</taxon>
        <taxon>Cladosporiaceae</taxon>
        <taxon>Cryoendolithus</taxon>
    </lineage>
</organism>
<dbReference type="PROSITE" id="PS50941">
    <property type="entry name" value="CHIT_BIND_I_2"/>
    <property type="match status" value="1"/>
</dbReference>
<comment type="caution">
    <text evidence="5">The sequence shown here is derived from an EMBL/GenBank/DDBJ whole genome shotgun (WGS) entry which is preliminary data.</text>
</comment>
<feature type="compositionally biased region" description="Polar residues" evidence="2">
    <location>
        <begin position="550"/>
        <end position="589"/>
    </location>
</feature>
<proteinExistence type="predicted"/>
<evidence type="ECO:0000256" key="2">
    <source>
        <dbReference type="SAM" id="MobiDB-lite"/>
    </source>
</evidence>
<feature type="compositionally biased region" description="Polar residues" evidence="2">
    <location>
        <begin position="607"/>
        <end position="629"/>
    </location>
</feature>
<keyword evidence="1" id="KW-0147">Chitin-binding</keyword>
<feature type="signal peptide" evidence="3">
    <location>
        <begin position="1"/>
        <end position="20"/>
    </location>
</feature>
<evidence type="ECO:0000256" key="1">
    <source>
        <dbReference type="PROSITE-ProRule" id="PRU00261"/>
    </source>
</evidence>
<dbReference type="CDD" id="cd00035">
    <property type="entry name" value="ChtBD1"/>
    <property type="match status" value="1"/>
</dbReference>
<accession>A0A1V8SEH5</accession>
<comment type="caution">
    <text evidence="1">Lacks conserved residue(s) required for the propagation of feature annotation.</text>
</comment>
<feature type="disulfide bond" evidence="1">
    <location>
        <begin position="839"/>
        <end position="853"/>
    </location>
</feature>
<dbReference type="OrthoDB" id="3925462at2759"/>
<feature type="compositionally biased region" description="Basic and acidic residues" evidence="2">
    <location>
        <begin position="995"/>
        <end position="1006"/>
    </location>
</feature>
<gene>
    <name evidence="5" type="ORF">B0A48_16700</name>
</gene>
<protein>
    <recommendedName>
        <fullName evidence="4">Chitin-binding type-1 domain-containing protein</fullName>
    </recommendedName>
</protein>
<feature type="compositionally biased region" description="Low complexity" evidence="2">
    <location>
        <begin position="1301"/>
        <end position="1319"/>
    </location>
</feature>
<feature type="region of interest" description="Disordered" evidence="2">
    <location>
        <begin position="980"/>
        <end position="1032"/>
    </location>
</feature>
<feature type="chain" id="PRO_5012280272" description="Chitin-binding type-1 domain-containing protein" evidence="3">
    <location>
        <begin position="21"/>
        <end position="1587"/>
    </location>
</feature>
<feature type="compositionally biased region" description="Polar residues" evidence="2">
    <location>
        <begin position="1522"/>
        <end position="1531"/>
    </location>
</feature>
<feature type="compositionally biased region" description="Low complexity" evidence="2">
    <location>
        <begin position="597"/>
        <end position="606"/>
    </location>
</feature>
<dbReference type="GO" id="GO:0008061">
    <property type="term" value="F:chitin binding"/>
    <property type="evidence" value="ECO:0007669"/>
    <property type="project" value="UniProtKB-UniRule"/>
</dbReference>
<feature type="compositionally biased region" description="Low complexity" evidence="2">
    <location>
        <begin position="1561"/>
        <end position="1580"/>
    </location>
</feature>
<feature type="disulfide bond" evidence="1">
    <location>
        <begin position="834"/>
        <end position="846"/>
    </location>
</feature>
<dbReference type="EMBL" id="NAJO01000053">
    <property type="protein sequence ID" value="OQN97546.1"/>
    <property type="molecule type" value="Genomic_DNA"/>
</dbReference>
<feature type="region of interest" description="Disordered" evidence="2">
    <location>
        <begin position="1517"/>
        <end position="1587"/>
    </location>
</feature>
<keyword evidence="6" id="KW-1185">Reference proteome</keyword>
<keyword evidence="1" id="KW-1015">Disulfide bond</keyword>
<dbReference type="InParanoid" id="A0A1V8SEH5"/>
<feature type="domain" description="Chitin-binding type-1" evidence="4">
    <location>
        <begin position="818"/>
        <end position="866"/>
    </location>
</feature>
<reference evidence="6" key="1">
    <citation type="submission" date="2017-03" db="EMBL/GenBank/DDBJ databases">
        <title>Genomes of endolithic fungi from Antarctica.</title>
        <authorList>
            <person name="Coleine C."/>
            <person name="Masonjones S."/>
            <person name="Stajich J.E."/>
        </authorList>
    </citation>
    <scope>NUCLEOTIDE SEQUENCE [LARGE SCALE GENOMIC DNA]</scope>
    <source>
        <strain evidence="6">CCFEE 5527</strain>
    </source>
</reference>
<sequence length="1587" mass="165635">MAKLAWALMAVAFTLLPTNAWKDCRSTLTTTHTLTKHVDANGQVTWLDDAPALDSLFGYACRDGQCLRMGALTQAETSGHRTSEHVSACSGQVIVTHTTVITRTASRSDIAGQDGSYGEWPFAAAASPFRRVLDRDDIENNSADEAHPTETALEDTVQPEKVELHGSSSSTARVPTPAVTITVGRTVISLSPGKPVTVSRTTISVGKALKSYFLDGTPYKLREAMETKSSAQVTSTALSEGTLEQNNTSTHSPTAVVITAGDVVTSVRPGQQVVVSGKTFSLGRAGNTLHSNGLPSSVRHLTTHSLLGATSNDTSLVRVTIGGQVTALRPGQGITTSGKTVSLAQAGNSLFVNGVPTPVLHGTGVATSTPRPVLVTLAGQTTSLRPGQQVTMASSTFSLGLAGQTLWINGSPKPITSVVAANSTIAPVELVTIAGKTTSMRPGQQVIVSGTTFSLGTGGQNLFMDGTARPILHSSTSVARIPQPVRVTIAGSITSLRPDQQVTVKRTTYSLGTAGSYLYVDGKPTPILPLPHNVNGSTDHLIPSTGAHGTGTSIHHSSRNSTSHKSAPEKTLTQSHTIMHSSLNSTSHKSVPEKTLTHSSSTRSSHVISANSTQPRSSHGTAVSTTRHSFGTAAPGSRTMVHPSSTSLLVFGGAPGMRPQSTSMAQGIFIYMGDDGKLATRTSSAMLAEGAGRKFNEKKWHEDIAKAEGKCKRLPCTWPVPMLYYDKPGIFSYPPIPTTWCKTISGVTYTRTTEVTIPAETRDGIAFVDQTLPASPTDTKYKYTPTAAYAPWGAPVCKVSWYSGATPCESHPPQMPNDGKCGLGSGGVLGGNTCPGLQCCGKDMTCGSEASACGSGCQRGYGQCWPSGQSSFLPSSVVWAGSMETSACPAAIIAGISPPIPPPLIVKTKGVDIIHGILPPPIIGYGGCCPIGIAPGGKGGGGIIFPIPFKPEFPIWPFIFPPKKLCIKILFINTCPDIDEKKDKDKDDDDDGQDEDKPFDVEKFPDGESPTSTPTSTKTKDKDSSETESCTETHTATRVTAYCSSVTKFASANGTMTVPMGMPAASTTCGSSRTQITSACANIKGTTTTKWETCSSESTVPDVTYLCAEIVAVTHGQTTTTNTCTSTISSMMKGCDVTATTTTSIAASCPTLVDVSPDDIQGEDGEAPSCPIFIEPIIEYLNETATCPIMDLVKIEYLNETASCPINDLVKVEYLDEDTCPLWNVSPDDDQGQDGAQINFCAFGNATIVSPDDDQGQDGVMENACGIGPQVTILPLDDLPTSTFASMTPKPISKATSAPQTTTSMTAKKTTSMRSKSTSVLVPPKPTSTCAAYGKNGSCCAAPIVGADGECLSVIYCPGDRDHPVGKILPDGSCCSNWVVDKTGKCCTWPPTKNKDDICDDPPPLPANQQGCKGINALGLVTDWKAYSECQSSKSVAATEKPTSTTAAVIITGQKDGKDQCACVGNVGYDVTVPAVSTCGITICPNPNSDSGKGWQEDVVDSQPAVTLLSHKIDEVAPTAASPGSTPTSVPRPTAKPLSKPLSTNSAVAKDTGSKQVLPEAKSGTAATSALTKAASKASTELPQEGT</sequence>
<feature type="compositionally biased region" description="Low complexity" evidence="2">
    <location>
        <begin position="1007"/>
        <end position="1017"/>
    </location>
</feature>
<dbReference type="Proteomes" id="UP000192596">
    <property type="component" value="Unassembled WGS sequence"/>
</dbReference>
<dbReference type="InterPro" id="IPR001002">
    <property type="entry name" value="Chitin-bd_1"/>
</dbReference>
<keyword evidence="3" id="KW-0732">Signal</keyword>
<evidence type="ECO:0000256" key="3">
    <source>
        <dbReference type="SAM" id="SignalP"/>
    </source>
</evidence>
<evidence type="ECO:0000313" key="5">
    <source>
        <dbReference type="EMBL" id="OQN97546.1"/>
    </source>
</evidence>
<evidence type="ECO:0000313" key="6">
    <source>
        <dbReference type="Proteomes" id="UP000192596"/>
    </source>
</evidence>
<feature type="region of interest" description="Disordered" evidence="2">
    <location>
        <begin position="534"/>
        <end position="642"/>
    </location>
</feature>
<evidence type="ECO:0000259" key="4">
    <source>
        <dbReference type="PROSITE" id="PS50941"/>
    </source>
</evidence>